<evidence type="ECO:0000256" key="1">
    <source>
        <dbReference type="SAM" id="MobiDB-lite"/>
    </source>
</evidence>
<accession>A0A6H5G5K5</accession>
<dbReference type="Proteomes" id="UP000479000">
    <property type="component" value="Unassembled WGS sequence"/>
</dbReference>
<dbReference type="AlphaFoldDB" id="A0A6H5G5K5"/>
<name>A0A6H5G5K5_9HEMI</name>
<gene>
    <name evidence="3" type="ORF">NTEN_LOCUS3869</name>
</gene>
<feature type="region of interest" description="Disordered" evidence="1">
    <location>
        <begin position="53"/>
        <end position="73"/>
    </location>
</feature>
<evidence type="ECO:0000313" key="4">
    <source>
        <dbReference type="Proteomes" id="UP000479000"/>
    </source>
</evidence>
<keyword evidence="2" id="KW-0732">Signal</keyword>
<dbReference type="EMBL" id="CADCXU010005884">
    <property type="protein sequence ID" value="CAA9997575.1"/>
    <property type="molecule type" value="Genomic_DNA"/>
</dbReference>
<sequence length="73" mass="8013">MVGPLPITRAALLMICSSSSFKQATCQRSTAQFALQRLPTINQYCRTAMKGSKVQGQEWKGSNQPGGQNHPYL</sequence>
<feature type="chain" id="PRO_5026179150" description="Secreted protein" evidence="2">
    <location>
        <begin position="27"/>
        <end position="73"/>
    </location>
</feature>
<protein>
    <recommendedName>
        <fullName evidence="5">Secreted protein</fullName>
    </recommendedName>
</protein>
<keyword evidence="4" id="KW-1185">Reference proteome</keyword>
<reference evidence="3 4" key="1">
    <citation type="submission" date="2020-02" db="EMBL/GenBank/DDBJ databases">
        <authorList>
            <person name="Ferguson B K."/>
        </authorList>
    </citation>
    <scope>NUCLEOTIDE SEQUENCE [LARGE SCALE GENOMIC DNA]</scope>
</reference>
<organism evidence="3 4">
    <name type="scientific">Nesidiocoris tenuis</name>
    <dbReference type="NCBI Taxonomy" id="355587"/>
    <lineage>
        <taxon>Eukaryota</taxon>
        <taxon>Metazoa</taxon>
        <taxon>Ecdysozoa</taxon>
        <taxon>Arthropoda</taxon>
        <taxon>Hexapoda</taxon>
        <taxon>Insecta</taxon>
        <taxon>Pterygota</taxon>
        <taxon>Neoptera</taxon>
        <taxon>Paraneoptera</taxon>
        <taxon>Hemiptera</taxon>
        <taxon>Heteroptera</taxon>
        <taxon>Panheteroptera</taxon>
        <taxon>Cimicomorpha</taxon>
        <taxon>Miridae</taxon>
        <taxon>Dicyphina</taxon>
        <taxon>Nesidiocoris</taxon>
    </lineage>
</organism>
<evidence type="ECO:0000313" key="3">
    <source>
        <dbReference type="EMBL" id="CAA9997575.1"/>
    </source>
</evidence>
<feature type="signal peptide" evidence="2">
    <location>
        <begin position="1"/>
        <end position="26"/>
    </location>
</feature>
<evidence type="ECO:0000256" key="2">
    <source>
        <dbReference type="SAM" id="SignalP"/>
    </source>
</evidence>
<proteinExistence type="predicted"/>
<evidence type="ECO:0008006" key="5">
    <source>
        <dbReference type="Google" id="ProtNLM"/>
    </source>
</evidence>